<gene>
    <name evidence="1" type="ORF">RB24_16065</name>
</gene>
<dbReference type="EMBL" id="JUGD01000018">
    <property type="protein sequence ID" value="RAM63592.1"/>
    <property type="molecule type" value="Genomic_DNA"/>
</dbReference>
<organism evidence="1 2">
    <name type="scientific">Herbaspirillum rubrisubalbicans</name>
    <dbReference type="NCBI Taxonomy" id="80842"/>
    <lineage>
        <taxon>Bacteria</taxon>
        <taxon>Pseudomonadati</taxon>
        <taxon>Pseudomonadota</taxon>
        <taxon>Betaproteobacteria</taxon>
        <taxon>Burkholderiales</taxon>
        <taxon>Oxalobacteraceae</taxon>
        <taxon>Herbaspirillum</taxon>
    </lineage>
</organism>
<evidence type="ECO:0000313" key="1">
    <source>
        <dbReference type="EMBL" id="RAM63592.1"/>
    </source>
</evidence>
<comment type="caution">
    <text evidence="1">The sequence shown here is derived from an EMBL/GenBank/DDBJ whole genome shotgun (WGS) entry which is preliminary data.</text>
</comment>
<evidence type="ECO:0000313" key="2">
    <source>
        <dbReference type="Proteomes" id="UP000248631"/>
    </source>
</evidence>
<keyword evidence="2" id="KW-1185">Reference proteome</keyword>
<proteinExistence type="predicted"/>
<name>A0ABX9C024_9BURK</name>
<dbReference type="Proteomes" id="UP000248631">
    <property type="component" value="Unassembled WGS sequence"/>
</dbReference>
<protein>
    <submittedName>
        <fullName evidence="1">Uncharacterized protein</fullName>
    </submittedName>
</protein>
<sequence length="63" mass="7094">MIQWSFSSISLPVAARINVYARDQNSDTAESLAKGVAREILIINLMRWRKARITDGNGPQLHI</sequence>
<accession>A0ABX9C024</accession>
<reference evidence="1 2" key="1">
    <citation type="submission" date="2014-12" db="EMBL/GenBank/DDBJ databases">
        <title>Complete genome sequence of Herbaspirillum rubrisubalbicans Os38.</title>
        <authorList>
            <person name="Chen M."/>
            <person name="An Q."/>
        </authorList>
    </citation>
    <scope>NUCLEOTIDE SEQUENCE [LARGE SCALE GENOMIC DNA]</scope>
    <source>
        <strain evidence="1 2">Os38</strain>
    </source>
</reference>